<feature type="transmembrane region" description="Helical" evidence="2">
    <location>
        <begin position="40"/>
        <end position="62"/>
    </location>
</feature>
<dbReference type="Proteomes" id="UP001412067">
    <property type="component" value="Unassembled WGS sequence"/>
</dbReference>
<name>A0ABR2MHV8_9ASPA</name>
<dbReference type="EMBL" id="JBBWWR010000007">
    <property type="protein sequence ID" value="KAK8963734.1"/>
    <property type="molecule type" value="Genomic_DNA"/>
</dbReference>
<comment type="similarity">
    <text evidence="1">Belongs to the amino acid-polyamine-organocation (APC) superfamily. Cationic amino acid transporter (CAT) (TC 2.A.3.3) family.</text>
</comment>
<evidence type="ECO:0000256" key="2">
    <source>
        <dbReference type="SAM" id="Phobius"/>
    </source>
</evidence>
<accession>A0ABR2MHV8</accession>
<evidence type="ECO:0008006" key="5">
    <source>
        <dbReference type="Google" id="ProtNLM"/>
    </source>
</evidence>
<protein>
    <recommendedName>
        <fullName evidence="5">Transmembrane protein</fullName>
    </recommendedName>
</protein>
<keyword evidence="2" id="KW-0812">Transmembrane</keyword>
<comment type="caution">
    <text evidence="3">The sequence shown here is derived from an EMBL/GenBank/DDBJ whole genome shotgun (WGS) entry which is preliminary data.</text>
</comment>
<reference evidence="3 4" key="1">
    <citation type="journal article" date="2022" name="Nat. Plants">
        <title>Genomes of leafy and leafless Platanthera orchids illuminate the evolution of mycoheterotrophy.</title>
        <authorList>
            <person name="Li M.H."/>
            <person name="Liu K.W."/>
            <person name="Li Z."/>
            <person name="Lu H.C."/>
            <person name="Ye Q.L."/>
            <person name="Zhang D."/>
            <person name="Wang J.Y."/>
            <person name="Li Y.F."/>
            <person name="Zhong Z.M."/>
            <person name="Liu X."/>
            <person name="Yu X."/>
            <person name="Liu D.K."/>
            <person name="Tu X.D."/>
            <person name="Liu B."/>
            <person name="Hao Y."/>
            <person name="Liao X.Y."/>
            <person name="Jiang Y.T."/>
            <person name="Sun W.H."/>
            <person name="Chen J."/>
            <person name="Chen Y.Q."/>
            <person name="Ai Y."/>
            <person name="Zhai J.W."/>
            <person name="Wu S.S."/>
            <person name="Zhou Z."/>
            <person name="Hsiao Y.Y."/>
            <person name="Wu W.L."/>
            <person name="Chen Y.Y."/>
            <person name="Lin Y.F."/>
            <person name="Hsu J.L."/>
            <person name="Li C.Y."/>
            <person name="Wang Z.W."/>
            <person name="Zhao X."/>
            <person name="Zhong W.Y."/>
            <person name="Ma X.K."/>
            <person name="Ma L."/>
            <person name="Huang J."/>
            <person name="Chen G.Z."/>
            <person name="Huang M.Z."/>
            <person name="Huang L."/>
            <person name="Peng D.H."/>
            <person name="Luo Y.B."/>
            <person name="Zou S.Q."/>
            <person name="Chen S.P."/>
            <person name="Lan S."/>
            <person name="Tsai W.C."/>
            <person name="Van de Peer Y."/>
            <person name="Liu Z.J."/>
        </authorList>
    </citation>
    <scope>NUCLEOTIDE SEQUENCE [LARGE SCALE GENOMIC DNA]</scope>
    <source>
        <strain evidence="3">Lor288</strain>
    </source>
</reference>
<keyword evidence="2" id="KW-1133">Transmembrane helix</keyword>
<dbReference type="PANTHER" id="PTHR43243:SF41">
    <property type="entry name" value="CATIONIC AMINO ACID TRANSPORTER 7, CHLOROPLASTIC"/>
    <property type="match status" value="1"/>
</dbReference>
<organism evidence="3 4">
    <name type="scientific">Platanthera guangdongensis</name>
    <dbReference type="NCBI Taxonomy" id="2320717"/>
    <lineage>
        <taxon>Eukaryota</taxon>
        <taxon>Viridiplantae</taxon>
        <taxon>Streptophyta</taxon>
        <taxon>Embryophyta</taxon>
        <taxon>Tracheophyta</taxon>
        <taxon>Spermatophyta</taxon>
        <taxon>Magnoliopsida</taxon>
        <taxon>Liliopsida</taxon>
        <taxon>Asparagales</taxon>
        <taxon>Orchidaceae</taxon>
        <taxon>Orchidoideae</taxon>
        <taxon>Orchideae</taxon>
        <taxon>Orchidinae</taxon>
        <taxon>Platanthera</taxon>
    </lineage>
</organism>
<keyword evidence="4" id="KW-1185">Reference proteome</keyword>
<gene>
    <name evidence="3" type="ORF">KSP40_PGU011816</name>
</gene>
<sequence length="87" mass="10049">MARTLRWDDHVSLGFCRMLDTGVFVSTRRVVRNFVSPAVFVSYAIAGLCALPSAFCYVEFVFDLKSEVIFSFQSREKHIEWGCWDET</sequence>
<dbReference type="Gene3D" id="1.20.1740.10">
    <property type="entry name" value="Amino acid/polyamine transporter I"/>
    <property type="match status" value="1"/>
</dbReference>
<evidence type="ECO:0000256" key="1">
    <source>
        <dbReference type="ARBA" id="ARBA00008572"/>
    </source>
</evidence>
<dbReference type="PANTHER" id="PTHR43243">
    <property type="entry name" value="INNER MEMBRANE TRANSPORTER YGJI-RELATED"/>
    <property type="match status" value="1"/>
</dbReference>
<evidence type="ECO:0000313" key="3">
    <source>
        <dbReference type="EMBL" id="KAK8963734.1"/>
    </source>
</evidence>
<proteinExistence type="inferred from homology"/>
<evidence type="ECO:0000313" key="4">
    <source>
        <dbReference type="Proteomes" id="UP001412067"/>
    </source>
</evidence>
<keyword evidence="2" id="KW-0472">Membrane</keyword>